<evidence type="ECO:0000313" key="2">
    <source>
        <dbReference type="Proteomes" id="UP000499080"/>
    </source>
</evidence>
<keyword evidence="2" id="KW-1185">Reference proteome</keyword>
<proteinExistence type="predicted"/>
<protein>
    <submittedName>
        <fullName evidence="1">Uncharacterized protein</fullName>
    </submittedName>
</protein>
<dbReference type="AlphaFoldDB" id="A0A4Y2VAE4"/>
<gene>
    <name evidence="1" type="ORF">AVEN_79700_1</name>
</gene>
<dbReference type="EMBL" id="BGPR01044679">
    <property type="protein sequence ID" value="GBO21482.1"/>
    <property type="molecule type" value="Genomic_DNA"/>
</dbReference>
<reference evidence="1 2" key="1">
    <citation type="journal article" date="2019" name="Sci. Rep.">
        <title>Orb-weaving spider Araneus ventricosus genome elucidates the spidroin gene catalogue.</title>
        <authorList>
            <person name="Kono N."/>
            <person name="Nakamura H."/>
            <person name="Ohtoshi R."/>
            <person name="Moran D.A.P."/>
            <person name="Shinohara A."/>
            <person name="Yoshida Y."/>
            <person name="Fujiwara M."/>
            <person name="Mori M."/>
            <person name="Tomita M."/>
            <person name="Arakawa K."/>
        </authorList>
    </citation>
    <scope>NUCLEOTIDE SEQUENCE [LARGE SCALE GENOMIC DNA]</scope>
</reference>
<evidence type="ECO:0000313" key="1">
    <source>
        <dbReference type="EMBL" id="GBO21482.1"/>
    </source>
</evidence>
<comment type="caution">
    <text evidence="1">The sequence shown here is derived from an EMBL/GenBank/DDBJ whole genome shotgun (WGS) entry which is preliminary data.</text>
</comment>
<name>A0A4Y2VAE4_ARAVE</name>
<organism evidence="1 2">
    <name type="scientific">Araneus ventricosus</name>
    <name type="common">Orbweaver spider</name>
    <name type="synonym">Epeira ventricosa</name>
    <dbReference type="NCBI Taxonomy" id="182803"/>
    <lineage>
        <taxon>Eukaryota</taxon>
        <taxon>Metazoa</taxon>
        <taxon>Ecdysozoa</taxon>
        <taxon>Arthropoda</taxon>
        <taxon>Chelicerata</taxon>
        <taxon>Arachnida</taxon>
        <taxon>Araneae</taxon>
        <taxon>Araneomorphae</taxon>
        <taxon>Entelegynae</taxon>
        <taxon>Araneoidea</taxon>
        <taxon>Araneidae</taxon>
        <taxon>Araneus</taxon>
    </lineage>
</organism>
<sequence>MATLVLDGLIPDFQLSGGSYVREPIPEKSHRVYGNDMIKHYPAGVVWKFREKGTGSCAILVIRPRFKITKFVLCVASKPGVDVIEAQLK</sequence>
<accession>A0A4Y2VAE4</accession>
<dbReference type="Proteomes" id="UP000499080">
    <property type="component" value="Unassembled WGS sequence"/>
</dbReference>